<reference evidence="3" key="1">
    <citation type="journal article" date="2020" name="mSystems">
        <title>Genome- and Community-Level Interaction Insights into Carbon Utilization and Element Cycling Functions of Hydrothermarchaeota in Hydrothermal Sediment.</title>
        <authorList>
            <person name="Zhou Z."/>
            <person name="Liu Y."/>
            <person name="Xu W."/>
            <person name="Pan J."/>
            <person name="Luo Z.H."/>
            <person name="Li M."/>
        </authorList>
    </citation>
    <scope>NUCLEOTIDE SEQUENCE [LARGE SCALE GENOMIC DNA]</scope>
    <source>
        <strain evidence="3">HyVt-456</strain>
    </source>
</reference>
<keyword evidence="1" id="KW-0812">Transmembrane</keyword>
<dbReference type="SUPFAM" id="SSF53448">
    <property type="entry name" value="Nucleotide-diphospho-sugar transferases"/>
    <property type="match status" value="1"/>
</dbReference>
<dbReference type="EMBL" id="DRLD01000355">
    <property type="protein sequence ID" value="HED11526.1"/>
    <property type="molecule type" value="Genomic_DNA"/>
</dbReference>
<gene>
    <name evidence="3" type="ORF">ENJ10_12615</name>
</gene>
<feature type="transmembrane region" description="Helical" evidence="1">
    <location>
        <begin position="271"/>
        <end position="291"/>
    </location>
</feature>
<dbReference type="Gene3D" id="3.90.550.10">
    <property type="entry name" value="Spore Coat Polysaccharide Biosynthesis Protein SpsA, Chain A"/>
    <property type="match status" value="1"/>
</dbReference>
<proteinExistence type="predicted"/>
<dbReference type="PANTHER" id="PTHR43685:SF3">
    <property type="entry name" value="SLR2126 PROTEIN"/>
    <property type="match status" value="1"/>
</dbReference>
<protein>
    <submittedName>
        <fullName evidence="3">Glycosyltransferase</fullName>
    </submittedName>
</protein>
<dbReference type="InterPro" id="IPR050834">
    <property type="entry name" value="Glycosyltransf_2"/>
</dbReference>
<dbReference type="PANTHER" id="PTHR43685">
    <property type="entry name" value="GLYCOSYLTRANSFERASE"/>
    <property type="match status" value="1"/>
</dbReference>
<dbReference type="Pfam" id="PF00535">
    <property type="entry name" value="Glycos_transf_2"/>
    <property type="match status" value="1"/>
</dbReference>
<feature type="transmembrane region" description="Helical" evidence="1">
    <location>
        <begin position="247"/>
        <end position="265"/>
    </location>
</feature>
<dbReference type="Proteomes" id="UP000886005">
    <property type="component" value="Unassembled WGS sequence"/>
</dbReference>
<comment type="caution">
    <text evidence="3">The sequence shown here is derived from an EMBL/GenBank/DDBJ whole genome shotgun (WGS) entry which is preliminary data.</text>
</comment>
<name>A0A7V1LP18_CALAY</name>
<evidence type="ECO:0000256" key="1">
    <source>
        <dbReference type="SAM" id="Phobius"/>
    </source>
</evidence>
<feature type="transmembrane region" description="Helical" evidence="1">
    <location>
        <begin position="303"/>
        <end position="326"/>
    </location>
</feature>
<dbReference type="InterPro" id="IPR001173">
    <property type="entry name" value="Glyco_trans_2-like"/>
</dbReference>
<dbReference type="InterPro" id="IPR029044">
    <property type="entry name" value="Nucleotide-diphossugar_trans"/>
</dbReference>
<feature type="domain" description="Glycosyltransferase 2-like" evidence="2">
    <location>
        <begin position="8"/>
        <end position="172"/>
    </location>
</feature>
<evidence type="ECO:0000259" key="2">
    <source>
        <dbReference type="Pfam" id="PF00535"/>
    </source>
</evidence>
<dbReference type="AlphaFoldDB" id="A0A7V1LP18"/>
<organism evidence="3">
    <name type="scientific">Caldithrix abyssi</name>
    <dbReference type="NCBI Taxonomy" id="187145"/>
    <lineage>
        <taxon>Bacteria</taxon>
        <taxon>Pseudomonadati</taxon>
        <taxon>Calditrichota</taxon>
        <taxon>Calditrichia</taxon>
        <taxon>Calditrichales</taxon>
        <taxon>Calditrichaceae</taxon>
        <taxon>Caldithrix</taxon>
    </lineage>
</organism>
<keyword evidence="1" id="KW-1133">Transmembrane helix</keyword>
<sequence>MAASFFYSVIIPTYNRVEELAELLPSLRLLDFPRDRFEVILSDDGSTDETARLAEYFRSQTDLPLVYLRQENKGPGAARNAAMEKARGDFFIFIDSDVTVPRGWLREIAVAVEGEQADAFGGPDTYRNSFPPLLKAINYSMTSFITTGGLRGKKGKKLAKFYPRSFNMGLSRALWKKIGGFGGLRHGQDIEFSHRIIKSGARVIFVDKAPVYHKRRTNLKRFYKQVFNWGMARINLYKLDRGMLEPLHALPALATLLTFLILLLAPFWPPAAFLAALGFILATLILIFSVFDSIRLYRSFAPALWLPLVMPAQIFGYGLGFIYNFIRRIILGKGEKTGFKKNYYK</sequence>
<keyword evidence="1" id="KW-0472">Membrane</keyword>
<accession>A0A7V1LP18</accession>
<evidence type="ECO:0000313" key="3">
    <source>
        <dbReference type="EMBL" id="HED11526.1"/>
    </source>
</evidence>